<gene>
    <name evidence="2" type="ORF">SLS55_007177</name>
</gene>
<keyword evidence="1" id="KW-0175">Coiled coil</keyword>
<feature type="coiled-coil region" evidence="1">
    <location>
        <begin position="34"/>
        <end position="76"/>
    </location>
</feature>
<dbReference type="PANTHER" id="PTHR40135">
    <property type="entry name" value="MITOCHONDRIAL PHOSPHATE CARRIER PROTEIN"/>
    <property type="match status" value="1"/>
</dbReference>
<name>A0ABR3CBM1_9PEZI</name>
<evidence type="ECO:0000256" key="1">
    <source>
        <dbReference type="SAM" id="Coils"/>
    </source>
</evidence>
<dbReference type="GeneID" id="92011262"/>
<evidence type="ECO:0000313" key="3">
    <source>
        <dbReference type="Proteomes" id="UP001430584"/>
    </source>
</evidence>
<dbReference type="Proteomes" id="UP001430584">
    <property type="component" value="Unassembled WGS sequence"/>
</dbReference>
<dbReference type="RefSeq" id="XP_066631036.1">
    <property type="nucleotide sequence ID" value="XM_066778599.1"/>
</dbReference>
<proteinExistence type="predicted"/>
<sequence>MVLGPTARRWLPYMNFTVAVSALGFQTGVLYPWHEELDREFKKLKEEHKEQLHIYHELKLKRLEDLERKVAAERAAHKVRGNRGRRSRTWLTEK</sequence>
<dbReference type="EMBL" id="JAJVCZ030000007">
    <property type="protein sequence ID" value="KAL0258007.1"/>
    <property type="molecule type" value="Genomic_DNA"/>
</dbReference>
<accession>A0ABR3CBM1</accession>
<protein>
    <submittedName>
        <fullName evidence="2">Uncharacterized protein</fullName>
    </submittedName>
</protein>
<organism evidence="2 3">
    <name type="scientific">Diplodia seriata</name>
    <dbReference type="NCBI Taxonomy" id="420778"/>
    <lineage>
        <taxon>Eukaryota</taxon>
        <taxon>Fungi</taxon>
        <taxon>Dikarya</taxon>
        <taxon>Ascomycota</taxon>
        <taxon>Pezizomycotina</taxon>
        <taxon>Dothideomycetes</taxon>
        <taxon>Dothideomycetes incertae sedis</taxon>
        <taxon>Botryosphaeriales</taxon>
        <taxon>Botryosphaeriaceae</taxon>
        <taxon>Diplodia</taxon>
    </lineage>
</organism>
<dbReference type="PANTHER" id="PTHR40135:SF1">
    <property type="entry name" value="MITOCHONDRIAL PHOSPHATE CARRIER PROTEIN"/>
    <property type="match status" value="1"/>
</dbReference>
<keyword evidence="3" id="KW-1185">Reference proteome</keyword>
<reference evidence="2 3" key="1">
    <citation type="submission" date="2024-02" db="EMBL/GenBank/DDBJ databases">
        <title>De novo assembly and annotation of 12 fungi associated with fruit tree decline syndrome in Ontario, Canada.</title>
        <authorList>
            <person name="Sulman M."/>
            <person name="Ellouze W."/>
            <person name="Ilyukhin E."/>
        </authorList>
    </citation>
    <scope>NUCLEOTIDE SEQUENCE [LARGE SCALE GENOMIC DNA]</scope>
    <source>
        <strain evidence="2 3">FDS-637</strain>
    </source>
</reference>
<evidence type="ECO:0000313" key="2">
    <source>
        <dbReference type="EMBL" id="KAL0258007.1"/>
    </source>
</evidence>
<comment type="caution">
    <text evidence="2">The sequence shown here is derived from an EMBL/GenBank/DDBJ whole genome shotgun (WGS) entry which is preliminary data.</text>
</comment>